<organism evidence="2 3">
    <name type="scientific">Pyrenophora teres f. teres</name>
    <dbReference type="NCBI Taxonomy" id="97479"/>
    <lineage>
        <taxon>Eukaryota</taxon>
        <taxon>Fungi</taxon>
        <taxon>Dikarya</taxon>
        <taxon>Ascomycota</taxon>
        <taxon>Pezizomycotina</taxon>
        <taxon>Dothideomycetes</taxon>
        <taxon>Pleosporomycetidae</taxon>
        <taxon>Pleosporales</taxon>
        <taxon>Pleosporineae</taxon>
        <taxon>Pleosporaceae</taxon>
        <taxon>Pyrenophora</taxon>
    </lineage>
</organism>
<dbReference type="Proteomes" id="UP000472372">
    <property type="component" value="Chromosome 8"/>
</dbReference>
<evidence type="ECO:0000313" key="3">
    <source>
        <dbReference type="Proteomes" id="UP000472372"/>
    </source>
</evidence>
<dbReference type="PANTHER" id="PTHR38790:SF4">
    <property type="entry name" value="2EXR DOMAIN-CONTAINING PROTEIN"/>
    <property type="match status" value="1"/>
</dbReference>
<reference evidence="2" key="1">
    <citation type="submission" date="2021-02" db="EMBL/GenBank/DDBJ databases">
        <authorList>
            <person name="Syme A R."/>
            <person name="Syme A R."/>
            <person name="Moolhuijzen P."/>
        </authorList>
    </citation>
    <scope>NUCLEOTIDE SEQUENCE</scope>
    <source>
        <strain evidence="2">W1-1</strain>
    </source>
</reference>
<dbReference type="InterPro" id="IPR056632">
    <property type="entry name" value="DUF7730"/>
</dbReference>
<proteinExistence type="predicted"/>
<dbReference type="Pfam" id="PF24864">
    <property type="entry name" value="DUF7730"/>
    <property type="match status" value="1"/>
</dbReference>
<dbReference type="EMBL" id="HG992984">
    <property type="protein sequence ID" value="CAE7202777.1"/>
    <property type="molecule type" value="Genomic_DNA"/>
</dbReference>
<protein>
    <recommendedName>
        <fullName evidence="1">DUF7730 domain-containing protein</fullName>
    </recommendedName>
</protein>
<name>A0A6S6WBS5_9PLEO</name>
<accession>A0A6S6WBS5</accession>
<gene>
    <name evidence="2" type="ORF">PTTW11_09099</name>
</gene>
<sequence length="233" mass="26217">MNRTTLALTDEGFVDTGKLATCPIAARNRGSSPLLRLPGELRAMVFTFALQGPGLQIYTGSGSRLAADAAVLKVKICRGKLNNSLRTGDCVSSYTTLSPVCRQIYDETCLLPYALNSFWFYSTDAMQAWISKRLPAQLRQVKEVKVPAYFESRYESECGYKFTSYFPMLKVLYIDLWRGRMCNEIVGWSKTQIDEDLQARRRSLLAKERAGLELVVTSYVATVFGRNVFIRAS</sequence>
<dbReference type="PANTHER" id="PTHR38790">
    <property type="entry name" value="2EXR DOMAIN-CONTAINING PROTEIN-RELATED"/>
    <property type="match status" value="1"/>
</dbReference>
<evidence type="ECO:0000313" key="2">
    <source>
        <dbReference type="EMBL" id="CAE7202777.1"/>
    </source>
</evidence>
<feature type="domain" description="DUF7730" evidence="1">
    <location>
        <begin position="29"/>
        <end position="146"/>
    </location>
</feature>
<dbReference type="AlphaFoldDB" id="A0A6S6WBS5"/>
<evidence type="ECO:0000259" key="1">
    <source>
        <dbReference type="Pfam" id="PF24864"/>
    </source>
</evidence>